<dbReference type="Gene3D" id="2.20.25.90">
    <property type="entry name" value="ADC-like domains"/>
    <property type="match status" value="1"/>
</dbReference>
<keyword evidence="10" id="KW-1185">Reference proteome</keyword>
<dbReference type="InterPro" id="IPR006657">
    <property type="entry name" value="MoPterin_dinucl-bd_dom"/>
</dbReference>
<comment type="similarity">
    <text evidence="2">Belongs to the prokaryotic molybdopterin-containing oxidoreductase family.</text>
</comment>
<accession>A0A0M2SRU0</accession>
<dbReference type="PROSITE" id="PS00490">
    <property type="entry name" value="MOLYBDOPTERIN_PROK_2"/>
    <property type="match status" value="1"/>
</dbReference>
<dbReference type="Gene3D" id="3.40.228.10">
    <property type="entry name" value="Dimethylsulfoxide Reductase, domain 2"/>
    <property type="match status" value="1"/>
</dbReference>
<dbReference type="PANTHER" id="PTHR43742">
    <property type="entry name" value="TRIMETHYLAMINE-N-OXIDE REDUCTASE"/>
    <property type="match status" value="1"/>
</dbReference>
<keyword evidence="4" id="KW-0479">Metal-binding</keyword>
<dbReference type="PROSITE" id="PS51669">
    <property type="entry name" value="4FE4S_MOW_BIS_MGD"/>
    <property type="match status" value="1"/>
</dbReference>
<evidence type="ECO:0000256" key="5">
    <source>
        <dbReference type="ARBA" id="ARBA00023002"/>
    </source>
</evidence>
<evidence type="ECO:0000256" key="2">
    <source>
        <dbReference type="ARBA" id="ARBA00010312"/>
    </source>
</evidence>
<proteinExistence type="inferred from homology"/>
<dbReference type="SMART" id="SM00926">
    <property type="entry name" value="Molybdop_Fe4S4"/>
    <property type="match status" value="1"/>
</dbReference>
<comment type="cofactor">
    <cofactor evidence="1">
        <name>Mo-bis(molybdopterin guanine dinucleotide)</name>
        <dbReference type="ChEBI" id="CHEBI:60539"/>
    </cofactor>
</comment>
<dbReference type="GO" id="GO:0043546">
    <property type="term" value="F:molybdopterin cofactor binding"/>
    <property type="evidence" value="ECO:0007669"/>
    <property type="project" value="InterPro"/>
</dbReference>
<evidence type="ECO:0000256" key="4">
    <source>
        <dbReference type="ARBA" id="ARBA00022723"/>
    </source>
</evidence>
<dbReference type="PATRIC" id="fig|1408103.3.peg.3792"/>
<evidence type="ECO:0000313" key="9">
    <source>
        <dbReference type="EMBL" id="KKK36858.1"/>
    </source>
</evidence>
<dbReference type="InterPro" id="IPR050612">
    <property type="entry name" value="Prok_Mopterin_Oxidored"/>
</dbReference>
<evidence type="ECO:0000256" key="7">
    <source>
        <dbReference type="ARBA" id="ARBA00023014"/>
    </source>
</evidence>
<dbReference type="AlphaFoldDB" id="A0A0M2SRU0"/>
<dbReference type="InterPro" id="IPR006963">
    <property type="entry name" value="Mopterin_OxRdtase_4Fe-4S_dom"/>
</dbReference>
<dbReference type="Gene3D" id="3.30.2070.10">
    <property type="entry name" value="Formate dehydrogenase/DMSO reductase"/>
    <property type="match status" value="1"/>
</dbReference>
<dbReference type="SUPFAM" id="SSF50692">
    <property type="entry name" value="ADC-like"/>
    <property type="match status" value="1"/>
</dbReference>
<dbReference type="GO" id="GO:0016491">
    <property type="term" value="F:oxidoreductase activity"/>
    <property type="evidence" value="ECO:0007669"/>
    <property type="project" value="UniProtKB-KW"/>
</dbReference>
<keyword evidence="7" id="KW-0411">Iron-sulfur</keyword>
<protein>
    <submittedName>
        <fullName evidence="9">Oxidoreductase</fullName>
    </submittedName>
</protein>
<keyword evidence="5" id="KW-0560">Oxidoreductase</keyword>
<evidence type="ECO:0000256" key="6">
    <source>
        <dbReference type="ARBA" id="ARBA00023004"/>
    </source>
</evidence>
<evidence type="ECO:0000313" key="10">
    <source>
        <dbReference type="Proteomes" id="UP000034166"/>
    </source>
</evidence>
<keyword evidence="3" id="KW-0500">Molybdenum</keyword>
<evidence type="ECO:0000256" key="1">
    <source>
        <dbReference type="ARBA" id="ARBA00001942"/>
    </source>
</evidence>
<feature type="domain" description="4Fe-4S Mo/W bis-MGD-type" evidence="8">
    <location>
        <begin position="2"/>
        <end position="59"/>
    </location>
</feature>
<dbReference type="InterPro" id="IPR006656">
    <property type="entry name" value="Mopterin_OxRdtase"/>
</dbReference>
<dbReference type="GO" id="GO:0051536">
    <property type="term" value="F:iron-sulfur cluster binding"/>
    <property type="evidence" value="ECO:0007669"/>
    <property type="project" value="UniProtKB-KW"/>
</dbReference>
<dbReference type="Pfam" id="PF00384">
    <property type="entry name" value="Molybdopterin"/>
    <property type="match status" value="1"/>
</dbReference>
<dbReference type="Gene3D" id="3.40.50.740">
    <property type="match status" value="1"/>
</dbReference>
<evidence type="ECO:0000259" key="8">
    <source>
        <dbReference type="PROSITE" id="PS51669"/>
    </source>
</evidence>
<name>A0A0M2SRU0_9BACI</name>
<dbReference type="PANTHER" id="PTHR43742:SF6">
    <property type="entry name" value="OXIDOREDUCTASE YYAE-RELATED"/>
    <property type="match status" value="1"/>
</dbReference>
<dbReference type="RefSeq" id="WP_046524970.1">
    <property type="nucleotide sequence ID" value="NZ_LAYY01000021.1"/>
</dbReference>
<dbReference type="GO" id="GO:0046872">
    <property type="term" value="F:metal ion binding"/>
    <property type="evidence" value="ECO:0007669"/>
    <property type="project" value="UniProtKB-KW"/>
</dbReference>
<evidence type="ECO:0000256" key="3">
    <source>
        <dbReference type="ARBA" id="ARBA00022505"/>
    </source>
</evidence>
<keyword evidence="6" id="KW-0408">Iron</keyword>
<gene>
    <name evidence="9" type="ORF">WQ57_17045</name>
</gene>
<dbReference type="Gene3D" id="2.40.40.20">
    <property type="match status" value="1"/>
</dbReference>
<dbReference type="OrthoDB" id="9803192at2"/>
<dbReference type="Pfam" id="PF01568">
    <property type="entry name" value="Molydop_binding"/>
    <property type="match status" value="1"/>
</dbReference>
<sequence length="667" mass="73794">MAKVFHSACPLNCWDSCGFKVTVDNGKVTKIEGDEDHPITRGKICGRGRMLEQRVNSGDRLLYPLKKVDGEFARISWKQALDEIAEKLQHYKEAYGTASVLHSHDYANGGLLTKLDSRFFNAFGGVTELTGSICWGSGIEAQCWDFGDAYSHAPGDLSNSKNIVVWGRNVARTNMHLFEALQKAKKAGARVYVIDPLYNATAKMADKHITVKPGFDGMLAAGIIKEMLRLGLEDRKFIENHTIGFADLKELIDSVTLEELSAYTEVPQLIFTELAEVYGQRPVATLFGLGMQRYANGGNTIRLMDALVAVSGNIGIPGGGANYANRQVGQSFNSASLTLPHRKTAHRSFSMMQQAEGILTAADPGIKMAIVTCGNPLAQVPDSTKVQDAFSSLETLVVMEQFMTDTAQLADYVLPVASVFETEDVYYSSMYHHYVNHGPKLVEPPGEAKTDAWIWTELADRLGFGDDFAYTREEFLGMGLSKLEEQGINLERLRTEKHAELPVDHIPWSDYKFRTPSGKYEFTSASAEKAGFGGRISLSLPKETKWTDPNLAEKYPYTLLTIHPLRSNHSQHYHLFAKEPEVKVEVSPDIADAKLLQDGDLVRVWNGRGEIRGKAAVLKIAHPGTINIDEGIWRKFGGPVNMLTSDAESDNRQGSTVYDCLVNLEKV</sequence>
<dbReference type="InterPro" id="IPR006655">
    <property type="entry name" value="Mopterin_OxRdtase_prok_CS"/>
</dbReference>
<reference evidence="9 10" key="1">
    <citation type="submission" date="2015-04" db="EMBL/GenBank/DDBJ databases">
        <title>Taxonomic description and genome sequence of Bacillus campisalis sp. nov., a novel member of the genus Bacillus isolated from solar saltern.</title>
        <authorList>
            <person name="Mathan Kumar R."/>
            <person name="Kaur G."/>
            <person name="Kumar A."/>
            <person name="Singh N.K."/>
            <person name="Kaur N."/>
            <person name="Kumar N."/>
            <person name="Mayilraj S."/>
        </authorList>
    </citation>
    <scope>NUCLEOTIDE SEQUENCE [LARGE SCALE GENOMIC DNA]</scope>
    <source>
        <strain evidence="9 10">SA2-6</strain>
    </source>
</reference>
<dbReference type="Proteomes" id="UP000034166">
    <property type="component" value="Unassembled WGS sequence"/>
</dbReference>
<dbReference type="InterPro" id="IPR009010">
    <property type="entry name" value="Asp_de-COase-like_dom_sf"/>
</dbReference>
<dbReference type="CDD" id="cd02766">
    <property type="entry name" value="MopB_3"/>
    <property type="match status" value="1"/>
</dbReference>
<comment type="caution">
    <text evidence="9">The sequence shown here is derived from an EMBL/GenBank/DDBJ whole genome shotgun (WGS) entry which is preliminary data.</text>
</comment>
<dbReference type="EMBL" id="LAYY01000021">
    <property type="protein sequence ID" value="KKK36858.1"/>
    <property type="molecule type" value="Genomic_DNA"/>
</dbReference>
<organism evidence="9 10">
    <name type="scientific">Mesobacillus campisalis</name>
    <dbReference type="NCBI Taxonomy" id="1408103"/>
    <lineage>
        <taxon>Bacteria</taxon>
        <taxon>Bacillati</taxon>
        <taxon>Bacillota</taxon>
        <taxon>Bacilli</taxon>
        <taxon>Bacillales</taxon>
        <taxon>Bacillaceae</taxon>
        <taxon>Mesobacillus</taxon>
    </lineage>
</organism>
<dbReference type="SUPFAM" id="SSF53706">
    <property type="entry name" value="Formate dehydrogenase/DMSO reductase, domains 1-3"/>
    <property type="match status" value="1"/>
</dbReference>
<dbReference type="Pfam" id="PF04879">
    <property type="entry name" value="Molybdop_Fe4S4"/>
    <property type="match status" value="1"/>
</dbReference>